<dbReference type="EMBL" id="PYMO01000044">
    <property type="protein sequence ID" value="PSU19195.1"/>
    <property type="molecule type" value="Genomic_DNA"/>
</dbReference>
<keyword evidence="4" id="KW-1185">Reference proteome</keyword>
<proteinExistence type="predicted"/>
<evidence type="ECO:0000313" key="3">
    <source>
        <dbReference type="EMBL" id="PSU52429.1"/>
    </source>
</evidence>
<evidence type="ECO:0008006" key="6">
    <source>
        <dbReference type="Google" id="ProtNLM"/>
    </source>
</evidence>
<protein>
    <recommendedName>
        <fullName evidence="6">DUF1525 domain-containing protein</fullName>
    </recommendedName>
</protein>
<name>A0A2T3JTI2_PHOPO</name>
<evidence type="ECO:0000256" key="1">
    <source>
        <dbReference type="SAM" id="SignalP"/>
    </source>
</evidence>
<dbReference type="Proteomes" id="UP000241405">
    <property type="component" value="Unassembled WGS sequence"/>
</dbReference>
<keyword evidence="1" id="KW-0732">Signal</keyword>
<dbReference type="Proteomes" id="UP000241618">
    <property type="component" value="Unassembled WGS sequence"/>
</dbReference>
<comment type="caution">
    <text evidence="3">The sequence shown here is derived from an EMBL/GenBank/DDBJ whole genome shotgun (WGS) entry which is preliminary data.</text>
</comment>
<feature type="chain" id="PRO_5015437641" description="DUF1525 domain-containing protein" evidence="1">
    <location>
        <begin position="36"/>
        <end position="167"/>
    </location>
</feature>
<feature type="signal peptide" evidence="1">
    <location>
        <begin position="1"/>
        <end position="35"/>
    </location>
</feature>
<dbReference type="InterPro" id="IPR011090">
    <property type="entry name" value="Integr_conj_element_PFL4709"/>
</dbReference>
<evidence type="ECO:0000313" key="2">
    <source>
        <dbReference type="EMBL" id="PSU19195.1"/>
    </source>
</evidence>
<organism evidence="3 5">
    <name type="scientific">Photobacterium phosphoreum</name>
    <dbReference type="NCBI Taxonomy" id="659"/>
    <lineage>
        <taxon>Bacteria</taxon>
        <taxon>Pseudomonadati</taxon>
        <taxon>Pseudomonadota</taxon>
        <taxon>Gammaproteobacteria</taxon>
        <taxon>Vibrionales</taxon>
        <taxon>Vibrionaceae</taxon>
        <taxon>Photobacterium</taxon>
    </lineage>
</organism>
<evidence type="ECO:0000313" key="5">
    <source>
        <dbReference type="Proteomes" id="UP000241618"/>
    </source>
</evidence>
<sequence>MLNIWSLIIMSSRESMSRFKILCIATICFSSSSFASIPSPKTVEVFTTNETVSSVVNVKPNSKGLVVNVIDKIDVLSEQATASIPKYDPKRFGSFQNYKRFAKERVIEWAKENKEAFKNTTTGITSAMNYELKSVPAVVINGEYVVYGDTVSNAVRKWRKKVGRNNV</sequence>
<dbReference type="AlphaFoldDB" id="A0A2T3JTI2"/>
<evidence type="ECO:0000313" key="4">
    <source>
        <dbReference type="Proteomes" id="UP000241405"/>
    </source>
</evidence>
<dbReference type="EMBL" id="PYMP01000007">
    <property type="protein sequence ID" value="PSU52429.1"/>
    <property type="molecule type" value="Genomic_DNA"/>
</dbReference>
<reference evidence="4 5" key="1">
    <citation type="submission" date="2018-03" db="EMBL/GenBank/DDBJ databases">
        <title>Whole genome sequencing of Histamine producing bacteria.</title>
        <authorList>
            <person name="Butler K."/>
        </authorList>
    </citation>
    <scope>NUCLEOTIDE SEQUENCE [LARGE SCALE GENOMIC DNA]</scope>
    <source>
        <strain evidence="3 5">FS-6.1</strain>
        <strain evidence="2 4">FS-6.2</strain>
    </source>
</reference>
<dbReference type="Pfam" id="PF07511">
    <property type="entry name" value="DUF1525"/>
    <property type="match status" value="1"/>
</dbReference>
<gene>
    <name evidence="3" type="ORF">C9J18_09830</name>
    <name evidence="2" type="ORF">CTM96_21490</name>
</gene>
<accession>A0A2T3JTI2</accession>